<sequence>MLNQGKGGIAATPPKPSLPFDPKASPTRTIWLLAWPQVLMMLFHFLIGFVDVWVAGRISRDVQASMGMVSQSFFIFLVVAIAVGNGSVAAISQSYGAGLMHRVQRYVGLSLQAAAVFGVLLLVFGYGFQGALIRILQTPESLLPIMTYLLSVYLLVLPAYYLFIIGNSILRAQQLVLYPLYGMMIVAGLNTFGDFALGLGMFGFPDLGYKGLAWSTFGSVLAGGLFNVWILRRRGLLVRRSFAPWKWIRCASPYLFKVAWPAGLMQLVWHSAYIALFSITASLPVGSVVALAGMSAGMRVESLMFLPGFAFNFTASILVGHYLGAKKPEEAKQMGYRILGQGLLVICILTVVLWQFLEPIAAFVAPDPEVRDEAVNYLRYNLAAMPFLLVSMILGGALTGAGATIYQGLVMGGTAWLVRIPLAFILGHLIFIHATGIWLAMFLSMAVQALCVAYVYQFWDWQRFALRKKRIAPAA</sequence>
<keyword evidence="3" id="KW-0050">Antiport</keyword>
<organism evidence="11 12">
    <name type="scientific">Desulfonatronum thiosulfatophilum</name>
    <dbReference type="NCBI Taxonomy" id="617002"/>
    <lineage>
        <taxon>Bacteria</taxon>
        <taxon>Pseudomonadati</taxon>
        <taxon>Thermodesulfobacteriota</taxon>
        <taxon>Desulfovibrionia</taxon>
        <taxon>Desulfovibrionales</taxon>
        <taxon>Desulfonatronaceae</taxon>
        <taxon>Desulfonatronum</taxon>
    </lineage>
</organism>
<keyword evidence="7" id="KW-0406">Ion transport</keyword>
<keyword evidence="2" id="KW-0813">Transport</keyword>
<dbReference type="GO" id="GO:0006811">
    <property type="term" value="P:monoatomic ion transport"/>
    <property type="evidence" value="ECO:0007669"/>
    <property type="project" value="UniProtKB-KW"/>
</dbReference>
<keyword evidence="5" id="KW-0812">Transmembrane</keyword>
<evidence type="ECO:0000313" key="12">
    <source>
        <dbReference type="Proteomes" id="UP000198771"/>
    </source>
</evidence>
<dbReference type="Proteomes" id="UP000198771">
    <property type="component" value="Unassembled WGS sequence"/>
</dbReference>
<gene>
    <name evidence="11" type="ORF">SAMN05660653_03006</name>
</gene>
<comment type="subcellular location">
    <subcellularLocation>
        <location evidence="1">Cell membrane</location>
        <topology evidence="1">Multi-pass membrane protein</topology>
    </subcellularLocation>
</comment>
<name>A0A1G6ENN4_9BACT</name>
<evidence type="ECO:0000256" key="8">
    <source>
        <dbReference type="ARBA" id="ARBA00023136"/>
    </source>
</evidence>
<dbReference type="GO" id="GO:0042910">
    <property type="term" value="F:xenobiotic transmembrane transporter activity"/>
    <property type="evidence" value="ECO:0007669"/>
    <property type="project" value="InterPro"/>
</dbReference>
<keyword evidence="8" id="KW-0472">Membrane</keyword>
<dbReference type="PANTHER" id="PTHR43298">
    <property type="entry name" value="MULTIDRUG RESISTANCE PROTEIN NORM-RELATED"/>
    <property type="match status" value="1"/>
</dbReference>
<dbReference type="CDD" id="cd13137">
    <property type="entry name" value="MATE_NorM_like"/>
    <property type="match status" value="1"/>
</dbReference>
<dbReference type="EMBL" id="FMXO01000020">
    <property type="protein sequence ID" value="SDB59109.1"/>
    <property type="molecule type" value="Genomic_DNA"/>
</dbReference>
<reference evidence="11 12" key="1">
    <citation type="submission" date="2016-10" db="EMBL/GenBank/DDBJ databases">
        <authorList>
            <person name="de Groot N.N."/>
        </authorList>
    </citation>
    <scope>NUCLEOTIDE SEQUENCE [LARGE SCALE GENOMIC DNA]</scope>
    <source>
        <strain evidence="11 12">ASO4-2</strain>
    </source>
</reference>
<dbReference type="PIRSF" id="PIRSF006603">
    <property type="entry name" value="DinF"/>
    <property type="match status" value="1"/>
</dbReference>
<evidence type="ECO:0000256" key="7">
    <source>
        <dbReference type="ARBA" id="ARBA00023065"/>
    </source>
</evidence>
<feature type="region of interest" description="Disordered" evidence="10">
    <location>
        <begin position="1"/>
        <end position="21"/>
    </location>
</feature>
<accession>A0A1G6ENN4</accession>
<dbReference type="RefSeq" id="WP_244148784.1">
    <property type="nucleotide sequence ID" value="NZ_FMXO01000020.1"/>
</dbReference>
<evidence type="ECO:0000256" key="4">
    <source>
        <dbReference type="ARBA" id="ARBA00022475"/>
    </source>
</evidence>
<dbReference type="InterPro" id="IPR048279">
    <property type="entry name" value="MdtK-like"/>
</dbReference>
<keyword evidence="12" id="KW-1185">Reference proteome</keyword>
<evidence type="ECO:0000256" key="9">
    <source>
        <dbReference type="ARBA" id="ARBA00031636"/>
    </source>
</evidence>
<keyword evidence="6" id="KW-1133">Transmembrane helix</keyword>
<dbReference type="InterPro" id="IPR002528">
    <property type="entry name" value="MATE_fam"/>
</dbReference>
<dbReference type="GO" id="GO:0015297">
    <property type="term" value="F:antiporter activity"/>
    <property type="evidence" value="ECO:0007669"/>
    <property type="project" value="UniProtKB-KW"/>
</dbReference>
<evidence type="ECO:0000256" key="3">
    <source>
        <dbReference type="ARBA" id="ARBA00022449"/>
    </source>
</evidence>
<dbReference type="AlphaFoldDB" id="A0A1G6ENN4"/>
<evidence type="ECO:0000313" key="11">
    <source>
        <dbReference type="EMBL" id="SDB59109.1"/>
    </source>
</evidence>
<evidence type="ECO:0000256" key="2">
    <source>
        <dbReference type="ARBA" id="ARBA00022448"/>
    </source>
</evidence>
<dbReference type="InterPro" id="IPR050222">
    <property type="entry name" value="MATE_MdtK"/>
</dbReference>
<evidence type="ECO:0000256" key="10">
    <source>
        <dbReference type="SAM" id="MobiDB-lite"/>
    </source>
</evidence>
<evidence type="ECO:0000256" key="5">
    <source>
        <dbReference type="ARBA" id="ARBA00022692"/>
    </source>
</evidence>
<dbReference type="PANTHER" id="PTHR43298:SF2">
    <property type="entry name" value="FMN_FAD EXPORTER YEEO-RELATED"/>
    <property type="match status" value="1"/>
</dbReference>
<dbReference type="NCBIfam" id="TIGR00797">
    <property type="entry name" value="matE"/>
    <property type="match status" value="1"/>
</dbReference>
<dbReference type="GO" id="GO:0005886">
    <property type="term" value="C:plasma membrane"/>
    <property type="evidence" value="ECO:0007669"/>
    <property type="project" value="UniProtKB-SubCell"/>
</dbReference>
<proteinExistence type="predicted"/>
<protein>
    <recommendedName>
        <fullName evidence="9">Multidrug-efflux transporter</fullName>
    </recommendedName>
</protein>
<evidence type="ECO:0000256" key="6">
    <source>
        <dbReference type="ARBA" id="ARBA00022989"/>
    </source>
</evidence>
<dbReference type="STRING" id="617002.SAMN05660653_03006"/>
<evidence type="ECO:0000256" key="1">
    <source>
        <dbReference type="ARBA" id="ARBA00004651"/>
    </source>
</evidence>
<dbReference type="Pfam" id="PF01554">
    <property type="entry name" value="MatE"/>
    <property type="match status" value="2"/>
</dbReference>
<keyword evidence="4" id="KW-1003">Cell membrane</keyword>